<dbReference type="PANTHER" id="PTHR32440:SF11">
    <property type="entry name" value="METALLOPHOSPHOESTERASE DOMAIN-CONTAINING PROTEIN"/>
    <property type="match status" value="1"/>
</dbReference>
<evidence type="ECO:0000259" key="1">
    <source>
        <dbReference type="Pfam" id="PF00149"/>
    </source>
</evidence>
<protein>
    <submittedName>
        <fullName evidence="2">Saccharomyces cerevisiae DCR2 phosphatase and related proteins</fullName>
    </submittedName>
</protein>
<proteinExistence type="predicted"/>
<name>A0A1R3T1G8_9BACT</name>
<reference evidence="2 3" key="1">
    <citation type="submission" date="2016-08" db="EMBL/GenBank/DDBJ databases">
        <authorList>
            <person name="Seilhamer J.J."/>
        </authorList>
    </citation>
    <scope>NUCLEOTIDE SEQUENCE [LARGE SCALE GENOMIC DNA]</scope>
    <source>
        <strain evidence="2">M3/6</strain>
    </source>
</reference>
<dbReference type="SUPFAM" id="SSF56300">
    <property type="entry name" value="Metallo-dependent phosphatases"/>
    <property type="match status" value="1"/>
</dbReference>
<dbReference type="STRING" id="1642647.PSM36_1077"/>
<evidence type="ECO:0000313" key="3">
    <source>
        <dbReference type="Proteomes" id="UP000187464"/>
    </source>
</evidence>
<accession>A0A1R3T1G8</accession>
<dbReference type="Gene3D" id="3.60.21.10">
    <property type="match status" value="1"/>
</dbReference>
<dbReference type="InterPro" id="IPR004843">
    <property type="entry name" value="Calcineurin-like_PHP"/>
</dbReference>
<keyword evidence="3" id="KW-1185">Reference proteome</keyword>
<dbReference type="KEGG" id="psac:PSM36_1077"/>
<dbReference type="RefSeq" id="WP_076929490.1">
    <property type="nucleotide sequence ID" value="NZ_LT605205.1"/>
</dbReference>
<organism evidence="2 3">
    <name type="scientific">Proteiniphilum saccharofermentans</name>
    <dbReference type="NCBI Taxonomy" id="1642647"/>
    <lineage>
        <taxon>Bacteria</taxon>
        <taxon>Pseudomonadati</taxon>
        <taxon>Bacteroidota</taxon>
        <taxon>Bacteroidia</taxon>
        <taxon>Bacteroidales</taxon>
        <taxon>Dysgonomonadaceae</taxon>
        <taxon>Proteiniphilum</taxon>
    </lineage>
</organism>
<dbReference type="PANTHER" id="PTHR32440">
    <property type="entry name" value="PHOSPHATASE DCR2-RELATED-RELATED"/>
    <property type="match status" value="1"/>
</dbReference>
<dbReference type="Pfam" id="PF00149">
    <property type="entry name" value="Metallophos"/>
    <property type="match status" value="1"/>
</dbReference>
<gene>
    <name evidence="2" type="ORF">PSM36_1077</name>
</gene>
<dbReference type="InterPro" id="IPR029052">
    <property type="entry name" value="Metallo-depent_PP-like"/>
</dbReference>
<dbReference type="AlphaFoldDB" id="A0A1R3T1G8"/>
<feature type="domain" description="Calcineurin-like phosphoesterase" evidence="1">
    <location>
        <begin position="31"/>
        <end position="261"/>
    </location>
</feature>
<dbReference type="CDD" id="cd07383">
    <property type="entry name" value="MPP_Dcr2"/>
    <property type="match status" value="1"/>
</dbReference>
<dbReference type="EMBL" id="LT605205">
    <property type="protein sequence ID" value="SCD19902.1"/>
    <property type="molecule type" value="Genomic_DNA"/>
</dbReference>
<dbReference type="Proteomes" id="UP000187464">
    <property type="component" value="Chromosome I"/>
</dbReference>
<sequence length="331" mass="38039">MHKKWIIVSLFIVIAFTLNAQKLSFKKDRTFKIVQFTDMHYMHGNPKSDTTLMLIPRILDEEKPDMVVFTGDIVTGKPVEEGWDAVTKFVIDRKIPFAVTLGNHDHEQGVTREEIADIVTAYPFNINRLSDVSRGRVMDNVIPVYSSEKPLKEAALIYCFDTGAYSTIDDVSGYDWVTTRQIEWYREQSIHYTVKNNFQPLPALAYFHIPLPEYRLAFNDEKNVRYGERKEDECPPGLNSGMFLSMKEMGDVMSTFAGHDHVNDYIVNYYGIALVYGHFSGWKTTYTPEINGARVVVLKEGKRAFDTWLHQLDGTIRHKVSYPADFTNPGK</sequence>
<dbReference type="GO" id="GO:0005737">
    <property type="term" value="C:cytoplasm"/>
    <property type="evidence" value="ECO:0007669"/>
    <property type="project" value="TreeGrafter"/>
</dbReference>
<evidence type="ECO:0000313" key="2">
    <source>
        <dbReference type="EMBL" id="SCD19902.1"/>
    </source>
</evidence>
<dbReference type="GO" id="GO:0016788">
    <property type="term" value="F:hydrolase activity, acting on ester bonds"/>
    <property type="evidence" value="ECO:0007669"/>
    <property type="project" value="TreeGrafter"/>
</dbReference>